<evidence type="ECO:0000313" key="2">
    <source>
        <dbReference type="EMBL" id="APU92783.1"/>
    </source>
</evidence>
<organism evidence="2 3">
    <name type="scientific">Salmonella phage vB_SenS_Sasha</name>
    <dbReference type="NCBI Taxonomy" id="1913114"/>
    <lineage>
        <taxon>Viruses</taxon>
        <taxon>Duplodnaviria</taxon>
        <taxon>Heunggongvirae</taxon>
        <taxon>Uroviricota</taxon>
        <taxon>Caudoviricetes</taxon>
        <taxon>Sashavirus</taxon>
        <taxon>Sashavirus sasha</taxon>
    </lineage>
</organism>
<accession>A0A1P8DTN8</accession>
<dbReference type="Proteomes" id="UP000223290">
    <property type="component" value="Segment"/>
</dbReference>
<gene>
    <name evidence="2" type="ORF">CPTSasha_27</name>
</gene>
<protein>
    <submittedName>
        <fullName evidence="2">Uncharacterized protein</fullName>
    </submittedName>
</protein>
<dbReference type="EMBL" id="KX987158">
    <property type="protein sequence ID" value="APU92783.1"/>
    <property type="molecule type" value="Genomic_DNA"/>
</dbReference>
<keyword evidence="1" id="KW-0175">Coiled coil</keyword>
<keyword evidence="3" id="KW-1185">Reference proteome</keyword>
<evidence type="ECO:0000313" key="3">
    <source>
        <dbReference type="Proteomes" id="UP000223290"/>
    </source>
</evidence>
<name>A0A1P8DTN8_9CAUD</name>
<reference evidence="3" key="1">
    <citation type="submission" date="2016-10" db="EMBL/GenBank/DDBJ databases">
        <title>Complete genome of Salmonella enterica bacteriophage Sasha.</title>
        <authorList>
            <person name="Zeng C."/>
            <person name="Xie Y."/>
            <person name="Gill J.J."/>
        </authorList>
    </citation>
    <scope>NUCLEOTIDE SEQUENCE [LARGE SCALE GENOMIC DNA]</scope>
</reference>
<evidence type="ECO:0000256" key="1">
    <source>
        <dbReference type="SAM" id="Coils"/>
    </source>
</evidence>
<proteinExistence type="predicted"/>
<feature type="coiled-coil region" evidence="1">
    <location>
        <begin position="1"/>
        <end position="42"/>
    </location>
</feature>
<sequence>MTKDEQLLRDLEQDYERAQTAIAYLEEQIREVKNRLQGTEKRVVQR</sequence>